<keyword evidence="2" id="KW-1185">Reference proteome</keyword>
<evidence type="ECO:0000313" key="1">
    <source>
        <dbReference type="EMBL" id="KAK7329289.1"/>
    </source>
</evidence>
<accession>A0AAN9L7U1</accession>
<name>A0AAN9L7U1_CANGL</name>
<dbReference type="AlphaFoldDB" id="A0AAN9L7U1"/>
<evidence type="ECO:0000313" key="2">
    <source>
        <dbReference type="Proteomes" id="UP001367508"/>
    </source>
</evidence>
<dbReference type="EMBL" id="JAYMYQ010000005">
    <property type="protein sequence ID" value="KAK7329289.1"/>
    <property type="molecule type" value="Genomic_DNA"/>
</dbReference>
<protein>
    <submittedName>
        <fullName evidence="1">Uncharacterized protein</fullName>
    </submittedName>
</protein>
<proteinExistence type="predicted"/>
<gene>
    <name evidence="1" type="ORF">VNO77_23444</name>
</gene>
<sequence length="181" mass="19921">MPTVRTSGTRMGLCIGRCSNVVLALGRLYVVLVGSSLHQQHPWRLPARILTRLSITVAGNVKDVVHTATSSFMLLVRPRLGRERPSSQQTDWYKVFGSLRQRSGRMARKEPCNSLIIGYSTPIGLKNSLRLHSERLCTLGLGSKNCQGSHAALIKTCSEKQNPCKVGISTWDEIHANGGTR</sequence>
<comment type="caution">
    <text evidence="1">The sequence shown here is derived from an EMBL/GenBank/DDBJ whole genome shotgun (WGS) entry which is preliminary data.</text>
</comment>
<organism evidence="1 2">
    <name type="scientific">Canavalia gladiata</name>
    <name type="common">Sword bean</name>
    <name type="synonym">Dolichos gladiatus</name>
    <dbReference type="NCBI Taxonomy" id="3824"/>
    <lineage>
        <taxon>Eukaryota</taxon>
        <taxon>Viridiplantae</taxon>
        <taxon>Streptophyta</taxon>
        <taxon>Embryophyta</taxon>
        <taxon>Tracheophyta</taxon>
        <taxon>Spermatophyta</taxon>
        <taxon>Magnoliopsida</taxon>
        <taxon>eudicotyledons</taxon>
        <taxon>Gunneridae</taxon>
        <taxon>Pentapetalae</taxon>
        <taxon>rosids</taxon>
        <taxon>fabids</taxon>
        <taxon>Fabales</taxon>
        <taxon>Fabaceae</taxon>
        <taxon>Papilionoideae</taxon>
        <taxon>50 kb inversion clade</taxon>
        <taxon>NPAAA clade</taxon>
        <taxon>indigoferoid/millettioid clade</taxon>
        <taxon>Phaseoleae</taxon>
        <taxon>Canavalia</taxon>
    </lineage>
</organism>
<reference evidence="1 2" key="1">
    <citation type="submission" date="2024-01" db="EMBL/GenBank/DDBJ databases">
        <title>The genomes of 5 underutilized Papilionoideae crops provide insights into root nodulation and disease resistanc.</title>
        <authorList>
            <person name="Jiang F."/>
        </authorList>
    </citation>
    <scope>NUCLEOTIDE SEQUENCE [LARGE SCALE GENOMIC DNA]</scope>
    <source>
        <strain evidence="1">LVBAO_FW01</strain>
        <tissue evidence="1">Leaves</tissue>
    </source>
</reference>
<dbReference type="Proteomes" id="UP001367508">
    <property type="component" value="Unassembled WGS sequence"/>
</dbReference>